<name>A0A2L0EK08_SORCE</name>
<gene>
    <name evidence="4" type="ORF">SOCE26_010260</name>
</gene>
<dbReference type="InterPro" id="IPR013656">
    <property type="entry name" value="PAS_4"/>
</dbReference>
<dbReference type="InterPro" id="IPR035965">
    <property type="entry name" value="PAS-like_dom_sf"/>
</dbReference>
<dbReference type="Gene3D" id="3.30.750.24">
    <property type="entry name" value="STAS domain"/>
    <property type="match status" value="1"/>
</dbReference>
<dbReference type="AlphaFoldDB" id="A0A2L0EK08"/>
<dbReference type="PANTHER" id="PTHR33745:SF3">
    <property type="entry name" value="RSBT CO-ANTAGONIST PROTEIN RSBRC"/>
    <property type="match status" value="1"/>
</dbReference>
<dbReference type="Pfam" id="PF01740">
    <property type="entry name" value="STAS"/>
    <property type="match status" value="1"/>
</dbReference>
<feature type="coiled-coil region" evidence="2">
    <location>
        <begin position="153"/>
        <end position="180"/>
    </location>
</feature>
<evidence type="ECO:0000256" key="1">
    <source>
        <dbReference type="ARBA" id="ARBA00022553"/>
    </source>
</evidence>
<proteinExistence type="predicted"/>
<keyword evidence="2" id="KW-0175">Coiled coil</keyword>
<keyword evidence="1" id="KW-0597">Phosphoprotein</keyword>
<evidence type="ECO:0000259" key="3">
    <source>
        <dbReference type="PROSITE" id="PS50801"/>
    </source>
</evidence>
<feature type="coiled-coil region" evidence="2">
    <location>
        <begin position="9"/>
        <end position="36"/>
    </location>
</feature>
<accession>A0A2L0EK08</accession>
<dbReference type="PANTHER" id="PTHR33745">
    <property type="entry name" value="RSBT ANTAGONIST PROTEIN RSBS-RELATED"/>
    <property type="match status" value="1"/>
</dbReference>
<dbReference type="InterPro" id="IPR051932">
    <property type="entry name" value="Bact_StressResp_Reg"/>
</dbReference>
<dbReference type="Gene3D" id="3.30.450.20">
    <property type="entry name" value="PAS domain"/>
    <property type="match status" value="1"/>
</dbReference>
<dbReference type="Proteomes" id="UP000238348">
    <property type="component" value="Chromosome"/>
</dbReference>
<dbReference type="SUPFAM" id="SSF52091">
    <property type="entry name" value="SpoIIaa-like"/>
    <property type="match status" value="1"/>
</dbReference>
<evidence type="ECO:0000256" key="2">
    <source>
        <dbReference type="SAM" id="Coils"/>
    </source>
</evidence>
<reference evidence="4 5" key="1">
    <citation type="submission" date="2015-09" db="EMBL/GenBank/DDBJ databases">
        <title>Sorangium comparison.</title>
        <authorList>
            <person name="Zaburannyi N."/>
            <person name="Bunk B."/>
            <person name="Overmann J."/>
            <person name="Mueller R."/>
        </authorList>
    </citation>
    <scope>NUCLEOTIDE SEQUENCE [LARGE SCALE GENOMIC DNA]</scope>
    <source>
        <strain evidence="4 5">So ce26</strain>
    </source>
</reference>
<sequence length="303" mass="32459">MAHAGAPAPESAERRIAALEKELSETQAALAEMRSTYQCLHDMLMQARTPICMWRGEDFIFTVVNPAYSAALPGRQLLGRPIREATPEATQGFCDLLSNVYRTGEPFVGNELPVRLHNPEKGCEELRWYNVVYAPVRDGAGEIVGVCHYGVELTEQVQARQAAEARAEELRKSAELIAAQQETIRVLSTPLLPLAPGVLAMPLIGPIGAERSEQILQGLLRGVAAQGAHIVILDVTGVETIDTQAANALVRAAQAVRLLGARVLVTGVQPSMAQVLVQLGVDLRGISTYSTLQSGIAAAIGGR</sequence>
<evidence type="ECO:0000313" key="4">
    <source>
        <dbReference type="EMBL" id="AUX39631.1"/>
    </source>
</evidence>
<protein>
    <recommendedName>
        <fullName evidence="3">STAS domain-containing protein</fullName>
    </recommendedName>
</protein>
<organism evidence="4 5">
    <name type="scientific">Sorangium cellulosum</name>
    <name type="common">Polyangium cellulosum</name>
    <dbReference type="NCBI Taxonomy" id="56"/>
    <lineage>
        <taxon>Bacteria</taxon>
        <taxon>Pseudomonadati</taxon>
        <taxon>Myxococcota</taxon>
        <taxon>Polyangia</taxon>
        <taxon>Polyangiales</taxon>
        <taxon>Polyangiaceae</taxon>
        <taxon>Sorangium</taxon>
    </lineage>
</organism>
<dbReference type="Pfam" id="PF08448">
    <property type="entry name" value="PAS_4"/>
    <property type="match status" value="1"/>
</dbReference>
<dbReference type="InterPro" id="IPR002645">
    <property type="entry name" value="STAS_dom"/>
</dbReference>
<dbReference type="InterPro" id="IPR036513">
    <property type="entry name" value="STAS_dom_sf"/>
</dbReference>
<dbReference type="SUPFAM" id="SSF55785">
    <property type="entry name" value="PYP-like sensor domain (PAS domain)"/>
    <property type="match status" value="1"/>
</dbReference>
<dbReference type="PROSITE" id="PS50801">
    <property type="entry name" value="STAS"/>
    <property type="match status" value="1"/>
</dbReference>
<dbReference type="EMBL" id="CP012673">
    <property type="protein sequence ID" value="AUX39631.1"/>
    <property type="molecule type" value="Genomic_DNA"/>
</dbReference>
<feature type="domain" description="STAS" evidence="3">
    <location>
        <begin position="188"/>
        <end position="299"/>
    </location>
</feature>
<evidence type="ECO:0000313" key="5">
    <source>
        <dbReference type="Proteomes" id="UP000238348"/>
    </source>
</evidence>
<dbReference type="CDD" id="cd07041">
    <property type="entry name" value="STAS_RsbR_RsbS_like"/>
    <property type="match status" value="1"/>
</dbReference>